<evidence type="ECO:0000256" key="1">
    <source>
        <dbReference type="ARBA" id="ARBA00023239"/>
    </source>
</evidence>
<dbReference type="PANTHER" id="PTHR12128">
    <property type="entry name" value="DIHYDRODIPICOLINATE SYNTHASE"/>
    <property type="match status" value="1"/>
</dbReference>
<sequence length="372" mass="39568">MSMANGLSNGVNGVKHSRPLAPGIWAPVPTFFLPGSEELDLATFKRHVLYLAKAGMGILLCGSMGEAHHLEDSERVLLIRTARQALDAAGFRDAPIIAGTGVGSTRKTIELTRQAAEAGADYAIVIASGYYAGALDYPALKTFFLEVAEASPIPIMIYNYPGAAGGIELDSDIIESIAKESSNICGVKLTCGNVGKLVRIATATAVPSFDKLYPRRNKDAPFLVLGGFADFILPSAFARAHGAIAGLGNVAPRSLVRLTQLSFAAINDPTLLPEAQRIQDIVAAGDRTIALGGISGTKFLLEKLLGYGGAPRRPMLRLTKEREEALWQHKNVQALVELEKALEREAMVKMTPSIALNTNGADRASREVSAFA</sequence>
<dbReference type="GO" id="GO:0008840">
    <property type="term" value="F:4-hydroxy-tetrahydrodipicolinate synthase activity"/>
    <property type="evidence" value="ECO:0007669"/>
    <property type="project" value="TreeGrafter"/>
</dbReference>
<gene>
    <name evidence="2" type="ORF">M407DRAFT_243185</name>
</gene>
<dbReference type="SUPFAM" id="SSF51569">
    <property type="entry name" value="Aldolase"/>
    <property type="match status" value="1"/>
</dbReference>
<dbReference type="PANTHER" id="PTHR12128:SF66">
    <property type="entry name" value="4-HYDROXY-2-OXOGLUTARATE ALDOLASE, MITOCHONDRIAL"/>
    <property type="match status" value="1"/>
</dbReference>
<keyword evidence="3" id="KW-1185">Reference proteome</keyword>
<dbReference type="InterPro" id="IPR002220">
    <property type="entry name" value="DapA-like"/>
</dbReference>
<reference evidence="3" key="2">
    <citation type="submission" date="2015-01" db="EMBL/GenBank/DDBJ databases">
        <title>Evolutionary Origins and Diversification of the Mycorrhizal Mutualists.</title>
        <authorList>
            <consortium name="DOE Joint Genome Institute"/>
            <consortium name="Mycorrhizal Genomics Consortium"/>
            <person name="Kohler A."/>
            <person name="Kuo A."/>
            <person name="Nagy L.G."/>
            <person name="Floudas D."/>
            <person name="Copeland A."/>
            <person name="Barry K.W."/>
            <person name="Cichocki N."/>
            <person name="Veneault-Fourrey C."/>
            <person name="LaButti K."/>
            <person name="Lindquist E.A."/>
            <person name="Lipzen A."/>
            <person name="Lundell T."/>
            <person name="Morin E."/>
            <person name="Murat C."/>
            <person name="Riley R."/>
            <person name="Ohm R."/>
            <person name="Sun H."/>
            <person name="Tunlid A."/>
            <person name="Henrissat B."/>
            <person name="Grigoriev I.V."/>
            <person name="Hibbett D.S."/>
            <person name="Martin F."/>
        </authorList>
    </citation>
    <scope>NUCLEOTIDE SEQUENCE [LARGE SCALE GENOMIC DNA]</scope>
    <source>
        <strain evidence="3">MUT 4182</strain>
    </source>
</reference>
<evidence type="ECO:0000313" key="2">
    <source>
        <dbReference type="EMBL" id="KIO28020.1"/>
    </source>
</evidence>
<keyword evidence="1" id="KW-0456">Lyase</keyword>
<dbReference type="Gene3D" id="3.20.20.70">
    <property type="entry name" value="Aldolase class I"/>
    <property type="match status" value="1"/>
</dbReference>
<dbReference type="InterPro" id="IPR013785">
    <property type="entry name" value="Aldolase_TIM"/>
</dbReference>
<dbReference type="Proteomes" id="UP000054248">
    <property type="component" value="Unassembled WGS sequence"/>
</dbReference>
<dbReference type="STRING" id="1051891.A0A0C3QBS9"/>
<dbReference type="EMBL" id="KN823000">
    <property type="protein sequence ID" value="KIO28020.1"/>
    <property type="molecule type" value="Genomic_DNA"/>
</dbReference>
<dbReference type="CDD" id="cd00408">
    <property type="entry name" value="DHDPS-like"/>
    <property type="match status" value="1"/>
</dbReference>
<dbReference type="HOGENOM" id="CLU_049343_0_2_1"/>
<dbReference type="AlphaFoldDB" id="A0A0C3QBS9"/>
<proteinExistence type="predicted"/>
<name>A0A0C3QBS9_9AGAM</name>
<evidence type="ECO:0000313" key="3">
    <source>
        <dbReference type="Proteomes" id="UP000054248"/>
    </source>
</evidence>
<protein>
    <submittedName>
        <fullName evidence="2">Uncharacterized protein</fullName>
    </submittedName>
</protein>
<organism evidence="2 3">
    <name type="scientific">Tulasnella calospora MUT 4182</name>
    <dbReference type="NCBI Taxonomy" id="1051891"/>
    <lineage>
        <taxon>Eukaryota</taxon>
        <taxon>Fungi</taxon>
        <taxon>Dikarya</taxon>
        <taxon>Basidiomycota</taxon>
        <taxon>Agaricomycotina</taxon>
        <taxon>Agaricomycetes</taxon>
        <taxon>Cantharellales</taxon>
        <taxon>Tulasnellaceae</taxon>
        <taxon>Tulasnella</taxon>
    </lineage>
</organism>
<accession>A0A0C3QBS9</accession>
<dbReference type="PRINTS" id="PR00146">
    <property type="entry name" value="DHPICSNTHASE"/>
</dbReference>
<dbReference type="OrthoDB" id="191315at2759"/>
<dbReference type="Pfam" id="PF00701">
    <property type="entry name" value="DHDPS"/>
    <property type="match status" value="1"/>
</dbReference>
<reference evidence="2 3" key="1">
    <citation type="submission" date="2014-04" db="EMBL/GenBank/DDBJ databases">
        <authorList>
            <consortium name="DOE Joint Genome Institute"/>
            <person name="Kuo A."/>
            <person name="Girlanda M."/>
            <person name="Perotto S."/>
            <person name="Kohler A."/>
            <person name="Nagy L.G."/>
            <person name="Floudas D."/>
            <person name="Copeland A."/>
            <person name="Barry K.W."/>
            <person name="Cichocki N."/>
            <person name="Veneault-Fourrey C."/>
            <person name="LaButti K."/>
            <person name="Lindquist E.A."/>
            <person name="Lipzen A."/>
            <person name="Lundell T."/>
            <person name="Morin E."/>
            <person name="Murat C."/>
            <person name="Sun H."/>
            <person name="Tunlid A."/>
            <person name="Henrissat B."/>
            <person name="Grigoriev I.V."/>
            <person name="Hibbett D.S."/>
            <person name="Martin F."/>
            <person name="Nordberg H.P."/>
            <person name="Cantor M.N."/>
            <person name="Hua S.X."/>
        </authorList>
    </citation>
    <scope>NUCLEOTIDE SEQUENCE [LARGE SCALE GENOMIC DNA]</scope>
    <source>
        <strain evidence="2 3">MUT 4182</strain>
    </source>
</reference>
<dbReference type="SMART" id="SM01130">
    <property type="entry name" value="DHDPS"/>
    <property type="match status" value="1"/>
</dbReference>